<dbReference type="InterPro" id="IPR047048">
    <property type="entry name" value="TlyA"/>
</dbReference>
<keyword evidence="1 3" id="KW-0694">RNA-binding</keyword>
<dbReference type="Pfam" id="PF01728">
    <property type="entry name" value="FtsJ"/>
    <property type="match status" value="1"/>
</dbReference>
<evidence type="ECO:0000259" key="4">
    <source>
        <dbReference type="SMART" id="SM00363"/>
    </source>
</evidence>
<comment type="similarity">
    <text evidence="2">Belongs to the TlyA family.</text>
</comment>
<comment type="caution">
    <text evidence="5">The sequence shown here is derived from an EMBL/GenBank/DDBJ whole genome shotgun (WGS) entry which is preliminary data.</text>
</comment>
<dbReference type="EMBL" id="PZZL01000002">
    <property type="protein sequence ID" value="PTM60864.1"/>
    <property type="molecule type" value="Genomic_DNA"/>
</dbReference>
<gene>
    <name evidence="5" type="ORF">C8P69_102248</name>
</gene>
<dbReference type="SUPFAM" id="SSF55174">
    <property type="entry name" value="Alpha-L RNA-binding motif"/>
    <property type="match status" value="1"/>
</dbReference>
<feature type="domain" description="RNA-binding S4" evidence="4">
    <location>
        <begin position="6"/>
        <end position="67"/>
    </location>
</feature>
<keyword evidence="6" id="KW-1185">Reference proteome</keyword>
<accession>A0A2T4ZG21</accession>
<evidence type="ECO:0000256" key="1">
    <source>
        <dbReference type="ARBA" id="ARBA00022884"/>
    </source>
</evidence>
<dbReference type="Pfam" id="PF01479">
    <property type="entry name" value="S4"/>
    <property type="match status" value="1"/>
</dbReference>
<dbReference type="SMART" id="SM00363">
    <property type="entry name" value="S4"/>
    <property type="match status" value="1"/>
</dbReference>
<dbReference type="OrthoDB" id="9784736at2"/>
<sequence length="245" mass="25243">MSGKRARADVVLVERGHFDSRARAQEAIAAGLVSVDGRVLRKASETIADGAAITAEQPHPWVSRGGVKLAAALAAFGVNAAGRTCLDVGSSTGGFSHVLLSQGAAGIIAVDTGRDQFHASLRGDARVTLMEGTDVRRLTPGDLPAIPDLAVIDVSFISLALVLPAATALLAPKAELVALVKPQFEVGRAHVGKNGIVTDAAARGVAILRVRGEAERLGWRIAGQIDSPIAGGDGNREVLIHGVRP</sequence>
<proteinExistence type="inferred from homology"/>
<organism evidence="5 6">
    <name type="scientific">Phreatobacter oligotrophus</name>
    <dbReference type="NCBI Taxonomy" id="1122261"/>
    <lineage>
        <taxon>Bacteria</taxon>
        <taxon>Pseudomonadati</taxon>
        <taxon>Pseudomonadota</taxon>
        <taxon>Alphaproteobacteria</taxon>
        <taxon>Hyphomicrobiales</taxon>
        <taxon>Phreatobacteraceae</taxon>
        <taxon>Phreatobacter</taxon>
    </lineage>
</organism>
<evidence type="ECO:0000313" key="6">
    <source>
        <dbReference type="Proteomes" id="UP000241808"/>
    </source>
</evidence>
<dbReference type="InterPro" id="IPR036986">
    <property type="entry name" value="S4_RNA-bd_sf"/>
</dbReference>
<dbReference type="InterPro" id="IPR029063">
    <property type="entry name" value="SAM-dependent_MTases_sf"/>
</dbReference>
<evidence type="ECO:0000256" key="3">
    <source>
        <dbReference type="PROSITE-ProRule" id="PRU00182"/>
    </source>
</evidence>
<dbReference type="InterPro" id="IPR002877">
    <property type="entry name" value="RNA_MeTrfase_FtsJ_dom"/>
</dbReference>
<dbReference type="Proteomes" id="UP000241808">
    <property type="component" value="Unassembled WGS sequence"/>
</dbReference>
<dbReference type="SUPFAM" id="SSF53335">
    <property type="entry name" value="S-adenosyl-L-methionine-dependent methyltransferases"/>
    <property type="match status" value="1"/>
</dbReference>
<dbReference type="Gene3D" id="3.40.50.150">
    <property type="entry name" value="Vaccinia Virus protein VP39"/>
    <property type="match status" value="1"/>
</dbReference>
<dbReference type="GO" id="GO:0032259">
    <property type="term" value="P:methylation"/>
    <property type="evidence" value="ECO:0007669"/>
    <property type="project" value="UniProtKB-KW"/>
</dbReference>
<keyword evidence="5" id="KW-0808">Transferase</keyword>
<name>A0A2T4ZG21_9HYPH</name>
<dbReference type="NCBIfam" id="TIGR00478">
    <property type="entry name" value="tly"/>
    <property type="match status" value="1"/>
</dbReference>
<dbReference type="CDD" id="cd00165">
    <property type="entry name" value="S4"/>
    <property type="match status" value="1"/>
</dbReference>
<dbReference type="InterPro" id="IPR002942">
    <property type="entry name" value="S4_RNA-bd"/>
</dbReference>
<dbReference type="PANTHER" id="PTHR32319:SF0">
    <property type="entry name" value="BACTERIAL HEMOLYSIN-LIKE PROTEIN"/>
    <property type="match status" value="1"/>
</dbReference>
<protein>
    <submittedName>
        <fullName evidence="5">23S rRNA (Cytidine1920-2'-O)/16S rRNA (Cytidine1409-2'-O)-methyltransferase</fullName>
    </submittedName>
</protein>
<dbReference type="Gene3D" id="3.10.290.10">
    <property type="entry name" value="RNA-binding S4 domain"/>
    <property type="match status" value="1"/>
</dbReference>
<dbReference type="GO" id="GO:0008168">
    <property type="term" value="F:methyltransferase activity"/>
    <property type="evidence" value="ECO:0007669"/>
    <property type="project" value="UniProtKB-KW"/>
</dbReference>
<reference evidence="5 6" key="1">
    <citation type="submission" date="2018-04" db="EMBL/GenBank/DDBJ databases">
        <title>Genomic Encyclopedia of Archaeal and Bacterial Type Strains, Phase II (KMG-II): from individual species to whole genera.</title>
        <authorList>
            <person name="Goeker M."/>
        </authorList>
    </citation>
    <scope>NUCLEOTIDE SEQUENCE [LARGE SCALE GENOMIC DNA]</scope>
    <source>
        <strain evidence="5 6">DSM 25521</strain>
    </source>
</reference>
<dbReference type="PIRSF" id="PIRSF005578">
    <property type="entry name" value="TlyA"/>
    <property type="match status" value="1"/>
</dbReference>
<dbReference type="GO" id="GO:0003723">
    <property type="term" value="F:RNA binding"/>
    <property type="evidence" value="ECO:0007669"/>
    <property type="project" value="UniProtKB-KW"/>
</dbReference>
<dbReference type="InterPro" id="IPR004538">
    <property type="entry name" value="Hemolysin_A/TlyA"/>
</dbReference>
<dbReference type="AlphaFoldDB" id="A0A2T4ZG21"/>
<evidence type="ECO:0000313" key="5">
    <source>
        <dbReference type="EMBL" id="PTM60864.1"/>
    </source>
</evidence>
<evidence type="ECO:0000256" key="2">
    <source>
        <dbReference type="ARBA" id="ARBA00029460"/>
    </source>
</evidence>
<dbReference type="PROSITE" id="PS50889">
    <property type="entry name" value="S4"/>
    <property type="match status" value="1"/>
</dbReference>
<dbReference type="RefSeq" id="WP_108174805.1">
    <property type="nucleotide sequence ID" value="NZ_PZZL01000002.1"/>
</dbReference>
<dbReference type="PANTHER" id="PTHR32319">
    <property type="entry name" value="BACTERIAL HEMOLYSIN-LIKE PROTEIN"/>
    <property type="match status" value="1"/>
</dbReference>
<keyword evidence="5" id="KW-0489">Methyltransferase</keyword>